<dbReference type="EMBL" id="JAKKDL010000007">
    <property type="protein sequence ID" value="MCF7530044.1"/>
    <property type="molecule type" value="Genomic_DNA"/>
</dbReference>
<evidence type="ECO:0000313" key="2">
    <source>
        <dbReference type="EMBL" id="MCF7530044.1"/>
    </source>
</evidence>
<dbReference type="SUPFAM" id="SSF53474">
    <property type="entry name" value="alpha/beta-Hydrolases"/>
    <property type="match status" value="1"/>
</dbReference>
<comment type="caution">
    <text evidence="2">The sequence shown here is derived from an EMBL/GenBank/DDBJ whole genome shotgun (WGS) entry which is preliminary data.</text>
</comment>
<keyword evidence="1" id="KW-0812">Transmembrane</keyword>
<reference evidence="2" key="1">
    <citation type="submission" date="2022-01" db="EMBL/GenBank/DDBJ databases">
        <title>Neisseria sp. ZJ104.</title>
        <authorList>
            <person name="Yang C."/>
        </authorList>
    </citation>
    <scope>NUCLEOTIDE SEQUENCE</scope>
    <source>
        <strain evidence="2">ZJ104</strain>
    </source>
</reference>
<evidence type="ECO:0000313" key="3">
    <source>
        <dbReference type="Proteomes" id="UP001201397"/>
    </source>
</evidence>
<organism evidence="2 3">
    <name type="scientific">Neisseria lisongii</name>
    <dbReference type="NCBI Taxonomy" id="2912188"/>
    <lineage>
        <taxon>Bacteria</taxon>
        <taxon>Pseudomonadati</taxon>
        <taxon>Pseudomonadota</taxon>
        <taxon>Betaproteobacteria</taxon>
        <taxon>Neisseriales</taxon>
        <taxon>Neisseriaceae</taxon>
        <taxon>Neisseria</taxon>
    </lineage>
</organism>
<dbReference type="RefSeq" id="WP_237092932.1">
    <property type="nucleotide sequence ID" value="NZ_JAKKDL010000007.1"/>
</dbReference>
<dbReference type="InterPro" id="IPR029058">
    <property type="entry name" value="AB_hydrolase_fold"/>
</dbReference>
<keyword evidence="1" id="KW-1133">Transmembrane helix</keyword>
<dbReference type="Proteomes" id="UP001201397">
    <property type="component" value="Unassembled WGS sequence"/>
</dbReference>
<dbReference type="AlphaFoldDB" id="A0AAW5ALK1"/>
<sequence>MSDIDYPFIEDSQGRKLHYVLRLATDPANARTVFILHGQGFSMTPSGFKDSDWNVVCPLDRYGFDNAGSWFLGEKGDFFVKELMLSLINHIKRTTNSHRLYFWGSSMGGYAAILFGLLCGAEAVFANVPQIKLKNTEYTDDNLTIRKCMDAILSKDFPHWLDLTSLLCNTEKNKYPVFFITQTRFHAFNYLKEHIYYFIQKCDELEANYFLEIVPKTGHLMYRSVSDSIKYFDLYSEDIGNWVDKRKEYVNYKNDIFMASKKNHDGNCIEIKLSLISDDNVGDKDLLLSINPNFLGEKHPSHYGLALSPNPIIGLFKYIPTKPGKYDVSFEIPMDDYEDLEFSVKDFYPKGKTRVVNVTYKVFYKKS</sequence>
<accession>A0AAW5ALK1</accession>
<keyword evidence="1" id="KW-0472">Membrane</keyword>
<evidence type="ECO:0000256" key="1">
    <source>
        <dbReference type="SAM" id="Phobius"/>
    </source>
</evidence>
<proteinExistence type="predicted"/>
<name>A0AAW5ALK1_9NEIS</name>
<feature type="transmembrane region" description="Helical" evidence="1">
    <location>
        <begin position="100"/>
        <end position="125"/>
    </location>
</feature>
<protein>
    <recommendedName>
        <fullName evidence="4">Alpha/beta hydrolase</fullName>
    </recommendedName>
</protein>
<gene>
    <name evidence="2" type="ORF">L4H06_07390</name>
</gene>
<dbReference type="Gene3D" id="3.40.50.1820">
    <property type="entry name" value="alpha/beta hydrolase"/>
    <property type="match status" value="1"/>
</dbReference>
<evidence type="ECO:0008006" key="4">
    <source>
        <dbReference type="Google" id="ProtNLM"/>
    </source>
</evidence>